<organism evidence="6 7">
    <name type="scientific">Symbiochloris irregularis</name>
    <dbReference type="NCBI Taxonomy" id="706552"/>
    <lineage>
        <taxon>Eukaryota</taxon>
        <taxon>Viridiplantae</taxon>
        <taxon>Chlorophyta</taxon>
        <taxon>core chlorophytes</taxon>
        <taxon>Trebouxiophyceae</taxon>
        <taxon>Trebouxiales</taxon>
        <taxon>Trebouxiaceae</taxon>
        <taxon>Symbiochloris</taxon>
    </lineage>
</organism>
<keyword evidence="3" id="KW-0175">Coiled coil</keyword>
<dbReference type="InterPro" id="IPR005491">
    <property type="entry name" value="ENT_dom"/>
</dbReference>
<feature type="compositionally biased region" description="Low complexity" evidence="4">
    <location>
        <begin position="184"/>
        <end position="198"/>
    </location>
</feature>
<evidence type="ECO:0000259" key="5">
    <source>
        <dbReference type="PROSITE" id="PS51138"/>
    </source>
</evidence>
<feature type="compositionally biased region" description="Low complexity" evidence="4">
    <location>
        <begin position="210"/>
        <end position="221"/>
    </location>
</feature>
<dbReference type="AlphaFoldDB" id="A0AAW1PZJ7"/>
<feature type="compositionally biased region" description="Basic and acidic residues" evidence="4">
    <location>
        <begin position="131"/>
        <end position="140"/>
    </location>
</feature>
<dbReference type="PANTHER" id="PTHR33432:SF22">
    <property type="entry name" value="OS10G0436850 PROTEIN"/>
    <property type="match status" value="1"/>
</dbReference>
<comment type="caution">
    <text evidence="6">The sequence shown here is derived from an EMBL/GenBank/DDBJ whole genome shotgun (WGS) entry which is preliminary data.</text>
</comment>
<dbReference type="SMART" id="SM01191">
    <property type="entry name" value="ENT"/>
    <property type="match status" value="1"/>
</dbReference>
<protein>
    <recommendedName>
        <fullName evidence="5">ENT domain-containing protein</fullName>
    </recommendedName>
</protein>
<dbReference type="PROSITE" id="PS51138">
    <property type="entry name" value="ENT"/>
    <property type="match status" value="1"/>
</dbReference>
<feature type="compositionally biased region" description="Polar residues" evidence="4">
    <location>
        <begin position="235"/>
        <end position="244"/>
    </location>
</feature>
<dbReference type="Pfam" id="PF03735">
    <property type="entry name" value="ENT"/>
    <property type="match status" value="1"/>
</dbReference>
<feature type="coiled-coil region" evidence="3">
    <location>
        <begin position="279"/>
        <end position="309"/>
    </location>
</feature>
<proteinExistence type="predicted"/>
<comment type="subcellular location">
    <subcellularLocation>
        <location evidence="1">Nucleus</location>
    </subcellularLocation>
</comment>
<sequence>MVDHVTLRSLEQDAYYAVMTVMACKPLDWAKERMLSDLREELHISGDDHRRTMDAVLSDDRVRQVKADANSGRGRGARAAEETQMLTAAPTTLPHQTSGLGRGGGRVGSRLSTDGTQKRGPGRPPLLKTQDSFREPERRGPGRPPGSGRNSMLAPPPPQQPVSPTTSRLGRQKRSTTFFDDNQPTPVTPFAAPAPKAARATEDTDSKLLGQTSRGGTFGSSRGRGRGKQLRGRPSTLSVQPSTLSSQMAAAQVGKGAARMQRVPFLPDLFDSALAISSIEELEGLHAQLEAREKEIAAEMDVARRLEEDIPDFAEVCELKLRDMSAREAAIQAEMADCLLLEEL</sequence>
<dbReference type="EMBL" id="JALJOQ010000004">
    <property type="protein sequence ID" value="KAK9813574.1"/>
    <property type="molecule type" value="Genomic_DNA"/>
</dbReference>
<dbReference type="GO" id="GO:0003677">
    <property type="term" value="F:DNA binding"/>
    <property type="evidence" value="ECO:0007669"/>
    <property type="project" value="InterPro"/>
</dbReference>
<name>A0AAW1PZJ7_9CHLO</name>
<dbReference type="InterPro" id="IPR033485">
    <property type="entry name" value="EMSY-LIKE_plant"/>
</dbReference>
<evidence type="ECO:0000313" key="6">
    <source>
        <dbReference type="EMBL" id="KAK9813574.1"/>
    </source>
</evidence>
<evidence type="ECO:0000256" key="2">
    <source>
        <dbReference type="ARBA" id="ARBA00023242"/>
    </source>
</evidence>
<dbReference type="GO" id="GO:0005634">
    <property type="term" value="C:nucleus"/>
    <property type="evidence" value="ECO:0007669"/>
    <property type="project" value="UniProtKB-SubCell"/>
</dbReference>
<feature type="domain" description="ENT" evidence="5">
    <location>
        <begin position="3"/>
        <end position="91"/>
    </location>
</feature>
<reference evidence="6 7" key="1">
    <citation type="journal article" date="2024" name="Nat. Commun.">
        <title>Phylogenomics reveals the evolutionary origins of lichenization in chlorophyte algae.</title>
        <authorList>
            <person name="Puginier C."/>
            <person name="Libourel C."/>
            <person name="Otte J."/>
            <person name="Skaloud P."/>
            <person name="Haon M."/>
            <person name="Grisel S."/>
            <person name="Petersen M."/>
            <person name="Berrin J.G."/>
            <person name="Delaux P.M."/>
            <person name="Dal Grande F."/>
            <person name="Keller J."/>
        </authorList>
    </citation>
    <scope>NUCLEOTIDE SEQUENCE [LARGE SCALE GENOMIC DNA]</scope>
    <source>
        <strain evidence="6 7">SAG 2036</strain>
    </source>
</reference>
<keyword evidence="7" id="KW-1185">Reference proteome</keyword>
<accession>A0AAW1PZJ7</accession>
<dbReference type="Gene3D" id="1.10.1240.40">
    <property type="entry name" value="ENT domain"/>
    <property type="match status" value="1"/>
</dbReference>
<keyword evidence="2" id="KW-0539">Nucleus</keyword>
<gene>
    <name evidence="6" type="ORF">WJX73_008121</name>
</gene>
<dbReference type="SUPFAM" id="SSF158639">
    <property type="entry name" value="ENT-like"/>
    <property type="match status" value="1"/>
</dbReference>
<evidence type="ECO:0000256" key="1">
    <source>
        <dbReference type="ARBA" id="ARBA00004123"/>
    </source>
</evidence>
<dbReference type="InterPro" id="IPR036142">
    <property type="entry name" value="ENT_dom-like_sf"/>
</dbReference>
<dbReference type="PANTHER" id="PTHR33432">
    <property type="entry name" value="PROTEIN EMSY-LIKE 4"/>
    <property type="match status" value="1"/>
</dbReference>
<evidence type="ECO:0000313" key="7">
    <source>
        <dbReference type="Proteomes" id="UP001465755"/>
    </source>
</evidence>
<dbReference type="GO" id="GO:0050832">
    <property type="term" value="P:defense response to fungus"/>
    <property type="evidence" value="ECO:0007669"/>
    <property type="project" value="InterPro"/>
</dbReference>
<dbReference type="Proteomes" id="UP001465755">
    <property type="component" value="Unassembled WGS sequence"/>
</dbReference>
<evidence type="ECO:0000256" key="3">
    <source>
        <dbReference type="SAM" id="Coils"/>
    </source>
</evidence>
<dbReference type="PRINTS" id="PR00929">
    <property type="entry name" value="ATHOOK"/>
</dbReference>
<feature type="compositionally biased region" description="Polar residues" evidence="4">
    <location>
        <begin position="87"/>
        <end position="97"/>
    </location>
</feature>
<dbReference type="InterPro" id="IPR017956">
    <property type="entry name" value="AT_hook_DNA-bd_motif"/>
</dbReference>
<feature type="region of interest" description="Disordered" evidence="4">
    <location>
        <begin position="87"/>
        <end position="244"/>
    </location>
</feature>
<evidence type="ECO:0000256" key="4">
    <source>
        <dbReference type="SAM" id="MobiDB-lite"/>
    </source>
</evidence>